<sequence>MRKVILGMMSTLNGRLDSPFEWVDGVGDDIYRRINENAQKSDTMLIGRNTYDEMVAYWPGTLASGEGTGSNQTMARHMHDIEKLVISRSGSRALEPWHKARMVTAADDAALVAFITELKARPGGDIHLSGGASLVQSMVRLGLVDRFTFYVFPTVSPGAAWFGEVTDKRDMAVVDVETFDKGVVGLTLEPRAPLDMGAPQRFTELLS</sequence>
<protein>
    <submittedName>
        <fullName evidence="2">Riboflavin biosynthesis protein RibD</fullName>
    </submittedName>
</protein>
<keyword evidence="3" id="KW-1185">Reference proteome</keyword>
<gene>
    <name evidence="2" type="ORF">FPZ08_00190</name>
</gene>
<dbReference type="GO" id="GO:0009231">
    <property type="term" value="P:riboflavin biosynthetic process"/>
    <property type="evidence" value="ECO:0007669"/>
    <property type="project" value="InterPro"/>
</dbReference>
<dbReference type="PANTHER" id="PTHR38011:SF11">
    <property type="entry name" value="2,5-DIAMINO-6-RIBOSYLAMINO-4(3H)-PYRIMIDINONE 5'-PHOSPHATE REDUCTASE"/>
    <property type="match status" value="1"/>
</dbReference>
<proteinExistence type="predicted"/>
<evidence type="ECO:0000313" key="2">
    <source>
        <dbReference type="EMBL" id="QDZ09309.1"/>
    </source>
</evidence>
<dbReference type="Proteomes" id="UP000315364">
    <property type="component" value="Chromosome"/>
</dbReference>
<dbReference type="RefSeq" id="WP_146288121.1">
    <property type="nucleotide sequence ID" value="NZ_CP042304.1"/>
</dbReference>
<dbReference type="AlphaFoldDB" id="A0A5B8LMQ8"/>
<dbReference type="InterPro" id="IPR002734">
    <property type="entry name" value="RibDG_C"/>
</dbReference>
<dbReference type="InterPro" id="IPR050765">
    <property type="entry name" value="Riboflavin_Biosynth_HTPR"/>
</dbReference>
<dbReference type="Pfam" id="PF01872">
    <property type="entry name" value="RibD_C"/>
    <property type="match status" value="1"/>
</dbReference>
<dbReference type="PANTHER" id="PTHR38011">
    <property type="entry name" value="DIHYDROFOLATE REDUCTASE FAMILY PROTEIN (AFU_ORTHOLOGUE AFUA_8G06820)"/>
    <property type="match status" value="1"/>
</dbReference>
<reference evidence="2 3" key="1">
    <citation type="submission" date="2019-07" db="EMBL/GenBank/DDBJ databases">
        <title>Full genome sequence of Devosia sp. Gsoil 520.</title>
        <authorList>
            <person name="Im W.-T."/>
        </authorList>
    </citation>
    <scope>NUCLEOTIDE SEQUENCE [LARGE SCALE GENOMIC DNA]</scope>
    <source>
        <strain evidence="2 3">Gsoil 520</strain>
    </source>
</reference>
<name>A0A5B8LMQ8_9HYPH</name>
<dbReference type="SUPFAM" id="SSF53597">
    <property type="entry name" value="Dihydrofolate reductase-like"/>
    <property type="match status" value="1"/>
</dbReference>
<dbReference type="KEGG" id="dea:FPZ08_00190"/>
<dbReference type="GO" id="GO:0008703">
    <property type="term" value="F:5-amino-6-(5-phosphoribosylamino)uracil reductase activity"/>
    <property type="evidence" value="ECO:0007669"/>
    <property type="project" value="InterPro"/>
</dbReference>
<dbReference type="EMBL" id="CP042304">
    <property type="protein sequence ID" value="QDZ09309.1"/>
    <property type="molecule type" value="Genomic_DNA"/>
</dbReference>
<dbReference type="OrthoDB" id="7949219at2"/>
<dbReference type="InterPro" id="IPR024072">
    <property type="entry name" value="DHFR-like_dom_sf"/>
</dbReference>
<accession>A0A5B8LMQ8</accession>
<evidence type="ECO:0000259" key="1">
    <source>
        <dbReference type="Pfam" id="PF01872"/>
    </source>
</evidence>
<dbReference type="Gene3D" id="3.40.430.10">
    <property type="entry name" value="Dihydrofolate Reductase, subunit A"/>
    <property type="match status" value="1"/>
</dbReference>
<evidence type="ECO:0000313" key="3">
    <source>
        <dbReference type="Proteomes" id="UP000315364"/>
    </source>
</evidence>
<feature type="domain" description="Bacterial bifunctional deaminase-reductase C-terminal" evidence="1">
    <location>
        <begin position="2"/>
        <end position="183"/>
    </location>
</feature>
<organism evidence="2 3">
    <name type="scientific">Devosia ginsengisoli</name>
    <dbReference type="NCBI Taxonomy" id="400770"/>
    <lineage>
        <taxon>Bacteria</taxon>
        <taxon>Pseudomonadati</taxon>
        <taxon>Pseudomonadota</taxon>
        <taxon>Alphaproteobacteria</taxon>
        <taxon>Hyphomicrobiales</taxon>
        <taxon>Devosiaceae</taxon>
        <taxon>Devosia</taxon>
    </lineage>
</organism>